<feature type="compositionally biased region" description="Low complexity" evidence="7">
    <location>
        <begin position="165"/>
        <end position="189"/>
    </location>
</feature>
<keyword evidence="5" id="KW-0804">Transcription</keyword>
<dbReference type="CDD" id="cd14702">
    <property type="entry name" value="bZIP_plant_GBF1"/>
    <property type="match status" value="1"/>
</dbReference>
<evidence type="ECO:0000313" key="9">
    <source>
        <dbReference type="EMBL" id="KAG1366312.1"/>
    </source>
</evidence>
<dbReference type="Proteomes" id="UP000797356">
    <property type="component" value="Chromosome 13"/>
</dbReference>
<dbReference type="GO" id="GO:0000976">
    <property type="term" value="F:transcription cis-regulatory region binding"/>
    <property type="evidence" value="ECO:0007669"/>
    <property type="project" value="UniProtKB-ARBA"/>
</dbReference>
<dbReference type="SMART" id="SM00338">
    <property type="entry name" value="BRLZ"/>
    <property type="match status" value="1"/>
</dbReference>
<evidence type="ECO:0000256" key="1">
    <source>
        <dbReference type="ARBA" id="ARBA00004123"/>
    </source>
</evidence>
<feature type="compositionally biased region" description="Low complexity" evidence="7">
    <location>
        <begin position="7"/>
        <end position="23"/>
    </location>
</feature>
<dbReference type="PANTHER" id="PTHR45967:SF38">
    <property type="entry name" value="G-BOX-BINDING FACTOR 2"/>
    <property type="match status" value="1"/>
</dbReference>
<dbReference type="InterPro" id="IPR012900">
    <property type="entry name" value="MFMR"/>
</dbReference>
<dbReference type="PANTHER" id="PTHR45967">
    <property type="entry name" value="G-BOX-BINDING FACTOR 3-RELATED"/>
    <property type="match status" value="1"/>
</dbReference>
<evidence type="ECO:0000256" key="3">
    <source>
        <dbReference type="ARBA" id="ARBA00023015"/>
    </source>
</evidence>
<name>A0A8K0IS35_COCNU</name>
<dbReference type="AlphaFoldDB" id="A0A8K0IS35"/>
<dbReference type="Pfam" id="PF00170">
    <property type="entry name" value="bZIP_1"/>
    <property type="match status" value="1"/>
</dbReference>
<comment type="subcellular location">
    <subcellularLocation>
        <location evidence="1">Nucleus</location>
    </subcellularLocation>
</comment>
<keyword evidence="3" id="KW-0805">Transcription regulation</keyword>
<dbReference type="InterPro" id="IPR044827">
    <property type="entry name" value="GBF-like"/>
</dbReference>
<dbReference type="InterPro" id="IPR004827">
    <property type="entry name" value="bZIP"/>
</dbReference>
<dbReference type="PROSITE" id="PS50217">
    <property type="entry name" value="BZIP"/>
    <property type="match status" value="1"/>
</dbReference>
<feature type="compositionally biased region" description="Basic and acidic residues" evidence="7">
    <location>
        <begin position="292"/>
        <end position="310"/>
    </location>
</feature>
<reference evidence="9" key="1">
    <citation type="journal article" date="2017" name="Gigascience">
        <title>The genome draft of coconut (Cocos nucifera).</title>
        <authorList>
            <person name="Xiao Y."/>
            <person name="Xu P."/>
            <person name="Fan H."/>
            <person name="Baudouin L."/>
            <person name="Xia W."/>
            <person name="Bocs S."/>
            <person name="Xu J."/>
            <person name="Li Q."/>
            <person name="Guo A."/>
            <person name="Zhou L."/>
            <person name="Li J."/>
            <person name="Wu Y."/>
            <person name="Ma Z."/>
            <person name="Armero A."/>
            <person name="Issali A.E."/>
            <person name="Liu N."/>
            <person name="Peng M."/>
            <person name="Yang Y."/>
        </authorList>
    </citation>
    <scope>NUCLEOTIDE SEQUENCE</scope>
    <source>
        <tissue evidence="9">Spear leaf of Hainan Tall coconut</tissue>
    </source>
</reference>
<feature type="region of interest" description="Disordered" evidence="7">
    <location>
        <begin position="1"/>
        <end position="29"/>
    </location>
</feature>
<dbReference type="Pfam" id="PF16596">
    <property type="entry name" value="MFMR_assoc"/>
    <property type="match status" value="1"/>
</dbReference>
<dbReference type="OrthoDB" id="1642657at2759"/>
<dbReference type="EMBL" id="CM017884">
    <property type="protein sequence ID" value="KAG1366312.1"/>
    <property type="molecule type" value="Genomic_DNA"/>
</dbReference>
<dbReference type="GO" id="GO:0003700">
    <property type="term" value="F:DNA-binding transcription factor activity"/>
    <property type="evidence" value="ECO:0007669"/>
    <property type="project" value="InterPro"/>
</dbReference>
<keyword evidence="6" id="KW-0539">Nucleus</keyword>
<feature type="compositionally biased region" description="Basic and acidic residues" evidence="7">
    <location>
        <begin position="130"/>
        <end position="139"/>
    </location>
</feature>
<feature type="compositionally biased region" description="Polar residues" evidence="7">
    <location>
        <begin position="215"/>
        <end position="230"/>
    </location>
</feature>
<feature type="region of interest" description="Disordered" evidence="7">
    <location>
        <begin position="121"/>
        <end position="232"/>
    </location>
</feature>
<organism evidence="9 10">
    <name type="scientific">Cocos nucifera</name>
    <name type="common">Coconut palm</name>
    <dbReference type="NCBI Taxonomy" id="13894"/>
    <lineage>
        <taxon>Eukaryota</taxon>
        <taxon>Viridiplantae</taxon>
        <taxon>Streptophyta</taxon>
        <taxon>Embryophyta</taxon>
        <taxon>Tracheophyta</taxon>
        <taxon>Spermatophyta</taxon>
        <taxon>Magnoliopsida</taxon>
        <taxon>Liliopsida</taxon>
        <taxon>Arecaceae</taxon>
        <taxon>Arecoideae</taxon>
        <taxon>Cocoseae</taxon>
        <taxon>Attaleinae</taxon>
        <taxon>Cocos</taxon>
    </lineage>
</organism>
<dbReference type="InterPro" id="IPR046347">
    <property type="entry name" value="bZIP_sf"/>
</dbReference>
<sequence>MGNGEVTTPTETQKSTSTTQEKPPSSPAMVYPDWASFQAYYNAAGTSPMPPPGFLHSPVALSPQGHPYLWGQQMLPSYGTPPPYVAMYPHGGLYPHPSIPPGSYLYSPFATSSANGTAEASVAGASGAETDGKLHEGKQRSPLKKSRGSLGSLNMLTGKVNDTRNASGASANGAFSQSGESGSEVSSEGSDADSQNGLQQRHGSEHGSGNEGANKANSTRTTSNEVTQTLPRPVVLNPTVPFVAIPPGGLAGPATTLNMGMDYWGGPAPISAVRGKLSAASSTALLVPSSHEGPRDRVPPDPSTQDERELKRQKRKQSNRESARRSRLRKQAEFEELANDAETLKEENNSLKEELERMRGECGKLTSENATLTEKLKKHLGEEYREDEQVDLVNGDG</sequence>
<evidence type="ECO:0000256" key="4">
    <source>
        <dbReference type="ARBA" id="ARBA00023125"/>
    </source>
</evidence>
<comment type="caution">
    <text evidence="9">The sequence shown here is derived from an EMBL/GenBank/DDBJ whole genome shotgun (WGS) entry which is preliminary data.</text>
</comment>
<dbReference type="FunFam" id="1.20.5.170:FF:000020">
    <property type="entry name" value="BZIP transcription factor"/>
    <property type="match status" value="1"/>
</dbReference>
<accession>A0A8K0IS35</accession>
<evidence type="ECO:0000256" key="6">
    <source>
        <dbReference type="ARBA" id="ARBA00023242"/>
    </source>
</evidence>
<protein>
    <submittedName>
        <fullName evidence="9">BZIP transcription factor 16</fullName>
    </submittedName>
</protein>
<proteinExistence type="inferred from homology"/>
<evidence type="ECO:0000256" key="5">
    <source>
        <dbReference type="ARBA" id="ARBA00023163"/>
    </source>
</evidence>
<feature type="domain" description="BZIP" evidence="8">
    <location>
        <begin position="309"/>
        <end position="372"/>
    </location>
</feature>
<feature type="region of interest" description="Disordered" evidence="7">
    <location>
        <begin position="283"/>
        <end position="362"/>
    </location>
</feature>
<dbReference type="PROSITE" id="PS00036">
    <property type="entry name" value="BZIP_BASIC"/>
    <property type="match status" value="1"/>
</dbReference>
<dbReference type="GO" id="GO:0005634">
    <property type="term" value="C:nucleus"/>
    <property type="evidence" value="ECO:0007669"/>
    <property type="project" value="UniProtKB-SubCell"/>
</dbReference>
<reference evidence="9" key="2">
    <citation type="submission" date="2019-07" db="EMBL/GenBank/DDBJ databases">
        <authorList>
            <person name="Yang Y."/>
            <person name="Bocs S."/>
            <person name="Baudouin L."/>
        </authorList>
    </citation>
    <scope>NUCLEOTIDE SEQUENCE</scope>
    <source>
        <tissue evidence="9">Spear leaf of Hainan Tall coconut</tissue>
    </source>
</reference>
<comment type="similarity">
    <text evidence="2">Belongs to the bZIP family.</text>
</comment>
<keyword evidence="4" id="KW-0238">DNA-binding</keyword>
<evidence type="ECO:0000256" key="7">
    <source>
        <dbReference type="SAM" id="MobiDB-lite"/>
    </source>
</evidence>
<dbReference type="SUPFAM" id="SSF57959">
    <property type="entry name" value="Leucine zipper domain"/>
    <property type="match status" value="1"/>
</dbReference>
<dbReference type="Pfam" id="PF07777">
    <property type="entry name" value="MFMR"/>
    <property type="match status" value="1"/>
</dbReference>
<evidence type="ECO:0000313" key="10">
    <source>
        <dbReference type="Proteomes" id="UP000797356"/>
    </source>
</evidence>
<dbReference type="Gene3D" id="1.20.5.170">
    <property type="match status" value="1"/>
</dbReference>
<gene>
    <name evidence="9" type="ORF">COCNU_13G001020</name>
</gene>
<evidence type="ECO:0000259" key="8">
    <source>
        <dbReference type="PROSITE" id="PS50217"/>
    </source>
</evidence>
<keyword evidence="10" id="KW-1185">Reference proteome</keyword>
<evidence type="ECO:0000256" key="2">
    <source>
        <dbReference type="ARBA" id="ARBA00007163"/>
    </source>
</evidence>
<feature type="compositionally biased region" description="Basic and acidic residues" evidence="7">
    <location>
        <begin position="342"/>
        <end position="362"/>
    </location>
</feature>
<dbReference type="InterPro" id="IPR045314">
    <property type="entry name" value="bZIP_plant_GBF1"/>
</dbReference>
<feature type="compositionally biased region" description="Polar residues" evidence="7">
    <location>
        <begin position="192"/>
        <end position="201"/>
    </location>
</feature>